<sequence>MRFLALDSWRGICAVLITLYHLPVLFHFSGSDFMHGTYLAVDFFFVLSGFVITHSYFKKVNKVADLANFIVRRVARLWPLHVFMLIMLIGYEFLLLGATKAGIESPREIFDHRTSIESIFSNVFFLHAMGLHDTNTWNLPSWSISVEFYTYMVFALMAVTVKKIWYAACVLVVSLSAALLIYISKDNGMYIDWAYDFGFFRCLMSFFSGSIAYGIYMRFSHEGQRKLQFATLFEVLAVMLVAYFVTFQSKTAFNMFAPAIFGFTIFIFAFEGGALSKIMKTKVINVLGKWSYSIYLTHFLLIQIVMSFIVVFEKVFKVNLKQEVMFFGDAKFVVDFGNMALNDLLALAYLAVTLGVSAFTYKYVELKGQKWINGFAPKKPTAHVAPAE</sequence>
<feature type="transmembrane region" description="Helical" evidence="1">
    <location>
        <begin position="139"/>
        <end position="157"/>
    </location>
</feature>
<organism evidence="3">
    <name type="scientific">OCS116 cluster bacterium</name>
    <dbReference type="NCBI Taxonomy" id="2030921"/>
    <lineage>
        <taxon>Bacteria</taxon>
        <taxon>Pseudomonadati</taxon>
        <taxon>Pseudomonadota</taxon>
        <taxon>Alphaproteobacteria</taxon>
        <taxon>OCS116 cluster</taxon>
    </lineage>
</organism>
<feature type="domain" description="Acyltransferase 3" evidence="2">
    <location>
        <begin position="4"/>
        <end position="358"/>
    </location>
</feature>
<dbReference type="InterPro" id="IPR002656">
    <property type="entry name" value="Acyl_transf_3_dom"/>
</dbReference>
<dbReference type="EMBL" id="NVUS01000008">
    <property type="protein sequence ID" value="PCJ01282.1"/>
    <property type="molecule type" value="Genomic_DNA"/>
</dbReference>
<feature type="transmembrane region" description="Helical" evidence="1">
    <location>
        <begin position="252"/>
        <end position="271"/>
    </location>
</feature>
<reference evidence="3" key="2">
    <citation type="journal article" date="2018" name="ISME J.">
        <title>A dynamic microbial community with high functional redundancy inhabits the cold, oxic subseafloor aquifer.</title>
        <authorList>
            <person name="Tully B.J."/>
            <person name="Wheat C.G."/>
            <person name="Glazer B.T."/>
            <person name="Huber J.A."/>
        </authorList>
    </citation>
    <scope>NUCLEOTIDE SEQUENCE</scope>
    <source>
        <strain evidence="3">NORP83</strain>
    </source>
</reference>
<evidence type="ECO:0000259" key="2">
    <source>
        <dbReference type="Pfam" id="PF01757"/>
    </source>
</evidence>
<feature type="transmembrane region" description="Helical" evidence="1">
    <location>
        <begin position="12"/>
        <end position="30"/>
    </location>
</feature>
<feature type="transmembrane region" description="Helical" evidence="1">
    <location>
        <begin position="164"/>
        <end position="183"/>
    </location>
</feature>
<dbReference type="PANTHER" id="PTHR23028:SF131">
    <property type="entry name" value="BLR2367 PROTEIN"/>
    <property type="match status" value="1"/>
</dbReference>
<proteinExistence type="predicted"/>
<dbReference type="GO" id="GO:0000271">
    <property type="term" value="P:polysaccharide biosynthetic process"/>
    <property type="evidence" value="ECO:0007669"/>
    <property type="project" value="TreeGrafter"/>
</dbReference>
<comment type="caution">
    <text evidence="3">The sequence shown here is derived from an EMBL/GenBank/DDBJ whole genome shotgun (WGS) entry which is preliminary data.</text>
</comment>
<name>A0A2A4Z2T6_9PROT</name>
<evidence type="ECO:0000313" key="3">
    <source>
        <dbReference type="EMBL" id="PCJ01282.1"/>
    </source>
</evidence>
<feature type="transmembrane region" description="Helical" evidence="1">
    <location>
        <begin position="195"/>
        <end position="215"/>
    </location>
</feature>
<feature type="transmembrane region" description="Helical" evidence="1">
    <location>
        <begin position="78"/>
        <end position="98"/>
    </location>
</feature>
<dbReference type="InterPro" id="IPR050879">
    <property type="entry name" value="Acyltransferase_3"/>
</dbReference>
<evidence type="ECO:0000256" key="1">
    <source>
        <dbReference type="SAM" id="Phobius"/>
    </source>
</evidence>
<accession>A0A2A4Z2T6</accession>
<keyword evidence="1" id="KW-1133">Transmembrane helix</keyword>
<keyword evidence="1" id="KW-0472">Membrane</keyword>
<feature type="transmembrane region" description="Helical" evidence="1">
    <location>
        <begin position="344"/>
        <end position="364"/>
    </location>
</feature>
<keyword evidence="1" id="KW-0812">Transmembrane</keyword>
<feature type="transmembrane region" description="Helical" evidence="1">
    <location>
        <begin position="36"/>
        <end position="57"/>
    </location>
</feature>
<reference key="1">
    <citation type="submission" date="2017-08" db="EMBL/GenBank/DDBJ databases">
        <title>A dynamic microbial community with high functional redundancy inhabits the cold, oxic subseafloor aquifer.</title>
        <authorList>
            <person name="Tully B.J."/>
            <person name="Wheat C.G."/>
            <person name="Glazer B.T."/>
            <person name="Huber J.A."/>
        </authorList>
    </citation>
    <scope>NUCLEOTIDE SEQUENCE [LARGE SCALE GENOMIC DNA]</scope>
</reference>
<dbReference type="AlphaFoldDB" id="A0A2A4Z2T6"/>
<dbReference type="GO" id="GO:0016020">
    <property type="term" value="C:membrane"/>
    <property type="evidence" value="ECO:0007669"/>
    <property type="project" value="TreeGrafter"/>
</dbReference>
<feature type="transmembrane region" description="Helical" evidence="1">
    <location>
        <begin position="227"/>
        <end position="246"/>
    </location>
</feature>
<dbReference type="GO" id="GO:0016747">
    <property type="term" value="F:acyltransferase activity, transferring groups other than amino-acyl groups"/>
    <property type="evidence" value="ECO:0007669"/>
    <property type="project" value="InterPro"/>
</dbReference>
<gene>
    <name evidence="3" type="ORF">COB13_07960</name>
</gene>
<dbReference type="PANTHER" id="PTHR23028">
    <property type="entry name" value="ACETYLTRANSFERASE"/>
    <property type="match status" value="1"/>
</dbReference>
<dbReference type="Pfam" id="PF01757">
    <property type="entry name" value="Acyl_transf_3"/>
    <property type="match status" value="1"/>
</dbReference>
<feature type="transmembrane region" description="Helical" evidence="1">
    <location>
        <begin position="292"/>
        <end position="312"/>
    </location>
</feature>
<protein>
    <recommendedName>
        <fullName evidence="2">Acyltransferase 3 domain-containing protein</fullName>
    </recommendedName>
</protein>